<feature type="region of interest" description="Disordered" evidence="1">
    <location>
        <begin position="24"/>
        <end position="76"/>
    </location>
</feature>
<keyword evidence="4" id="KW-1185">Reference proteome</keyword>
<dbReference type="RefSeq" id="WP_012622278.1">
    <property type="nucleotide sequence ID" value="NC_011859.1"/>
</dbReference>
<evidence type="ECO:0000313" key="4">
    <source>
        <dbReference type="Proteomes" id="UP000006103"/>
    </source>
</evidence>
<keyword evidence="3" id="KW-0449">Lipoprotein</keyword>
<feature type="compositionally biased region" description="Low complexity" evidence="1">
    <location>
        <begin position="59"/>
        <end position="70"/>
    </location>
</feature>
<protein>
    <submittedName>
        <fullName evidence="3">Virulent strain associated lipoprotein</fullName>
    </submittedName>
</protein>
<feature type="compositionally biased region" description="Basic residues" evidence="1">
    <location>
        <begin position="32"/>
        <end position="47"/>
    </location>
</feature>
<reference evidence="3 4" key="1">
    <citation type="journal article" date="2011" name="J. Bacteriol.">
        <title>Whole-genome sequences of two Borrelia afzelii and two Borrelia garinii Lyme disease agent isolates.</title>
        <authorList>
            <person name="Casjens S.R."/>
            <person name="Mongodin E.F."/>
            <person name="Qiu W.-G."/>
            <person name="Dunn J.J."/>
            <person name="Luft B.J."/>
            <person name="Fraser-Liggett C.M."/>
            <person name="Schutzer S.E."/>
        </authorList>
    </citation>
    <scope>NUCLEOTIDE SEQUENCE [LARGE SCALE GENOMIC DNA]</scope>
    <source>
        <strain evidence="3 4">PBr</strain>
    </source>
</reference>
<accession>B8F1H5</accession>
<proteinExistence type="predicted"/>
<dbReference type="Pfam" id="PF05714">
    <property type="entry name" value="PFam54_60"/>
    <property type="match status" value="1"/>
</dbReference>
<sequence>MKYNIIVSMFVFLFLTACNPDFNTNQKDVKHQSSRKRVKSNQKRLKSNQKGLKPKTEVDQNQEANQNQEADQNKITKNTLLDNLRNLIEKVNKDRKKYVKRLEEEPLNQYGILAFKELFWEGTQDKAADNIEKAKIYRQRTYSVLNDFDTNEFKKFSKITMLSKQQQGLFNSFNSFGATIEDTFVFLLNPNKKDNLEKLEISDLENLKNSIEKFLSIKTMISTILTQFLLDYESNKNFIKTDTSKLDFYLATISNQIEEQNAEAIKLKNDIFSIENFKSY</sequence>
<dbReference type="Gene3D" id="1.10.3160.10">
    <property type="entry name" value="Bbcrasp-1"/>
    <property type="match status" value="1"/>
</dbReference>
<name>B8F1H5_BORGR</name>
<feature type="chain" id="PRO_5002871251" evidence="2">
    <location>
        <begin position="20"/>
        <end position="280"/>
    </location>
</feature>
<dbReference type="Proteomes" id="UP000006103">
    <property type="component" value="Plasmid PBr_lp54"/>
</dbReference>
<evidence type="ECO:0000256" key="1">
    <source>
        <dbReference type="SAM" id="MobiDB-lite"/>
    </source>
</evidence>
<evidence type="ECO:0000313" key="3">
    <source>
        <dbReference type="EMBL" id="ACL34798.1"/>
    </source>
</evidence>
<keyword evidence="3" id="KW-0614">Plasmid</keyword>
<dbReference type="PROSITE" id="PS51257">
    <property type="entry name" value="PROKAR_LIPOPROTEIN"/>
    <property type="match status" value="1"/>
</dbReference>
<keyword evidence="2" id="KW-0732">Signal</keyword>
<geneLocation type="plasmid" evidence="3 4">
    <name>PBr_lp54</name>
</geneLocation>
<evidence type="ECO:0000256" key="2">
    <source>
        <dbReference type="SAM" id="SignalP"/>
    </source>
</evidence>
<feature type="signal peptide" evidence="2">
    <location>
        <begin position="1"/>
        <end position="19"/>
    </location>
</feature>
<gene>
    <name evidence="3" type="ORF">BGAPBR_A0002</name>
</gene>
<dbReference type="AlphaFoldDB" id="B8F1H5"/>
<dbReference type="EMBL" id="CP001308">
    <property type="protein sequence ID" value="ACL34798.1"/>
    <property type="molecule type" value="Genomic_DNA"/>
</dbReference>
<organism evidence="3 4">
    <name type="scientific">Borreliella garinii PBr</name>
    <dbReference type="NCBI Taxonomy" id="498743"/>
    <lineage>
        <taxon>Bacteria</taxon>
        <taxon>Pseudomonadati</taxon>
        <taxon>Spirochaetota</taxon>
        <taxon>Spirochaetia</taxon>
        <taxon>Spirochaetales</taxon>
        <taxon>Borreliaceae</taxon>
        <taxon>Borreliella</taxon>
    </lineage>
</organism>
<dbReference type="InterPro" id="IPR008421">
    <property type="entry name" value="Borrelia_lipoprotein_PFam54/60"/>
</dbReference>